<dbReference type="InterPro" id="IPR004276">
    <property type="entry name" value="GlycoTrans_28_N"/>
</dbReference>
<dbReference type="SUPFAM" id="SSF53756">
    <property type="entry name" value="UDP-Glycosyltransferase/glycogen phosphorylase"/>
    <property type="match status" value="1"/>
</dbReference>
<evidence type="ECO:0000259" key="11">
    <source>
        <dbReference type="Pfam" id="PF03033"/>
    </source>
</evidence>
<dbReference type="CDD" id="cd03785">
    <property type="entry name" value="GT28_MurG"/>
    <property type="match status" value="1"/>
</dbReference>
<comment type="function">
    <text evidence="10">Cell wall formation. Catalyzes the transfer of a GlcNAc subunit on undecaprenyl-pyrophosphoryl-MurNAc-pentapeptide (lipid intermediate I) to form undecaprenyl-pyrophosphoryl-MurNAc-(pentapeptide)GlcNAc (lipid intermediate II).</text>
</comment>
<keyword evidence="6 10" id="KW-0573">Peptidoglycan synthesis</keyword>
<dbReference type="PANTHER" id="PTHR21015">
    <property type="entry name" value="UDP-N-ACETYLGLUCOSAMINE--N-ACETYLMURAMYL-(PENTAPEPTIDE) PYROPHOSPHORYL-UNDECAPRENOL N-ACETYLGLUCOSAMINE TRANSFERASE 1"/>
    <property type="match status" value="1"/>
</dbReference>
<feature type="domain" description="Glycosyl transferase family 28 C-terminal" evidence="12">
    <location>
        <begin position="202"/>
        <end position="365"/>
    </location>
</feature>
<dbReference type="PANTHER" id="PTHR21015:SF22">
    <property type="entry name" value="GLYCOSYLTRANSFERASE"/>
    <property type="match status" value="1"/>
</dbReference>
<evidence type="ECO:0000256" key="1">
    <source>
        <dbReference type="ARBA" id="ARBA00022475"/>
    </source>
</evidence>
<evidence type="ECO:0000256" key="7">
    <source>
        <dbReference type="ARBA" id="ARBA00023136"/>
    </source>
</evidence>
<dbReference type="EC" id="2.4.1.227" evidence="10"/>
<comment type="caution">
    <text evidence="10">Lacks conserved residue(s) required for the propagation of feature annotation.</text>
</comment>
<protein>
    <recommendedName>
        <fullName evidence="10">UDP-N-acetylglucosamine--N-acetylmuramyl-(pentapeptide) pyrophosphoryl-undecaprenol N-acetylglucosamine transferase</fullName>
        <ecNumber evidence="10">2.4.1.227</ecNumber>
    </recommendedName>
    <alternativeName>
        <fullName evidence="10">Undecaprenyl-PP-MurNAc-pentapeptide-UDPGlcNAc GlcNAc transferase</fullName>
    </alternativeName>
</protein>
<dbReference type="Pfam" id="PF04101">
    <property type="entry name" value="Glyco_tran_28_C"/>
    <property type="match status" value="1"/>
</dbReference>
<evidence type="ECO:0000259" key="12">
    <source>
        <dbReference type="Pfam" id="PF04101"/>
    </source>
</evidence>
<feature type="binding site" evidence="10">
    <location>
        <position position="306"/>
    </location>
    <ligand>
        <name>UDP-N-acetyl-alpha-D-glucosamine</name>
        <dbReference type="ChEBI" id="CHEBI:57705"/>
    </ligand>
</feature>
<keyword evidence="1 10" id="KW-1003">Cell membrane</keyword>
<dbReference type="RefSeq" id="WP_165181217.1">
    <property type="nucleotide sequence ID" value="NZ_JAAKZI010000008.1"/>
</dbReference>
<name>A0ABX0D897_9MICC</name>
<dbReference type="EMBL" id="JAAKZI010000008">
    <property type="protein sequence ID" value="NGN83111.1"/>
    <property type="molecule type" value="Genomic_DNA"/>
</dbReference>
<keyword evidence="2 10" id="KW-0132">Cell division</keyword>
<keyword evidence="7 10" id="KW-0472">Membrane</keyword>
<dbReference type="GO" id="GO:0016740">
    <property type="term" value="F:transferase activity"/>
    <property type="evidence" value="ECO:0007669"/>
    <property type="project" value="UniProtKB-KW"/>
</dbReference>
<reference evidence="13 14" key="1">
    <citation type="submission" date="2020-02" db="EMBL/GenBank/DDBJ databases">
        <title>Genome sequence of the type strain DSM 27180 of Arthrobacter silviterrae.</title>
        <authorList>
            <person name="Gao J."/>
            <person name="Sun J."/>
        </authorList>
    </citation>
    <scope>NUCLEOTIDE SEQUENCE [LARGE SCALE GENOMIC DNA]</scope>
    <source>
        <strain evidence="13 14">DSM 27180</strain>
    </source>
</reference>
<keyword evidence="9 10" id="KW-0961">Cell wall biogenesis/degradation</keyword>
<feature type="binding site" evidence="10">
    <location>
        <position position="175"/>
    </location>
    <ligand>
        <name>UDP-N-acetyl-alpha-D-glucosamine</name>
        <dbReference type="ChEBI" id="CHEBI:57705"/>
    </ligand>
</feature>
<feature type="domain" description="Glycosyltransferase family 28 N-terminal" evidence="11">
    <location>
        <begin position="17"/>
        <end position="156"/>
    </location>
</feature>
<organism evidence="13 14">
    <name type="scientific">Arthrobacter silviterrae</name>
    <dbReference type="NCBI Taxonomy" id="2026658"/>
    <lineage>
        <taxon>Bacteria</taxon>
        <taxon>Bacillati</taxon>
        <taxon>Actinomycetota</taxon>
        <taxon>Actinomycetes</taxon>
        <taxon>Micrococcales</taxon>
        <taxon>Micrococcaceae</taxon>
        <taxon>Arthrobacter</taxon>
    </lineage>
</organism>
<evidence type="ECO:0000256" key="4">
    <source>
        <dbReference type="ARBA" id="ARBA00022679"/>
    </source>
</evidence>
<feature type="binding site" evidence="10">
    <location>
        <position position="209"/>
    </location>
    <ligand>
        <name>UDP-N-acetyl-alpha-D-glucosamine</name>
        <dbReference type="ChEBI" id="CHEBI:57705"/>
    </ligand>
</feature>
<comment type="caution">
    <text evidence="13">The sequence shown here is derived from an EMBL/GenBank/DDBJ whole genome shotgun (WGS) entry which is preliminary data.</text>
</comment>
<keyword evidence="8 10" id="KW-0131">Cell cycle</keyword>
<evidence type="ECO:0000313" key="14">
    <source>
        <dbReference type="Proteomes" id="UP000479226"/>
    </source>
</evidence>
<accession>A0ABX0D897</accession>
<comment type="subcellular location">
    <subcellularLocation>
        <location evidence="10">Cell membrane</location>
        <topology evidence="10">Peripheral membrane protein</topology>
        <orientation evidence="10">Cytoplasmic side</orientation>
    </subcellularLocation>
</comment>
<comment type="pathway">
    <text evidence="10">Cell wall biogenesis; peptidoglycan biosynthesis.</text>
</comment>
<evidence type="ECO:0000256" key="3">
    <source>
        <dbReference type="ARBA" id="ARBA00022676"/>
    </source>
</evidence>
<sequence>MTNTANAVSRPGGPLSVVLAGGGSAGHVSPLLAIAAAVRRAVPETAILAVGTADGLETRLVPAAGHELATIARIPLPRRPSPELLKLPGRMRGAIADGRRILTEAGADVLVGVGGYVCTPMYLAARHLGVPIVVHEANTKAGLANKVGARYAAHVGTAFAATKIRGGQLVGMPMRAAVSGLDRAAARAGARERLGLDAEAPTLIVTGGSLGALRLNTALAGALEALAGAGIQTLHITGRGKAVMADDGGPLTAPRYRQLEYVDAMEDAYAAADLLLCRSGAGTVSEVAAVGLPAVFVPLPVGNGEQARNAAGLVAADAALLVPDAQLNAAWIEANVIPLCLDPQRLAGMSARASALGIRDAAERMADMVLAASGKWQQQ</sequence>
<evidence type="ECO:0000313" key="13">
    <source>
        <dbReference type="EMBL" id="NGN83111.1"/>
    </source>
</evidence>
<dbReference type="Proteomes" id="UP000479226">
    <property type="component" value="Unassembled WGS sequence"/>
</dbReference>
<gene>
    <name evidence="10" type="primary">murG</name>
    <name evidence="13" type="ORF">G6N77_06500</name>
</gene>
<keyword evidence="4 10" id="KW-0808">Transferase</keyword>
<proteinExistence type="inferred from homology"/>
<dbReference type="Pfam" id="PF03033">
    <property type="entry name" value="Glyco_transf_28"/>
    <property type="match status" value="1"/>
</dbReference>
<dbReference type="InterPro" id="IPR006009">
    <property type="entry name" value="GlcNAc_MurG"/>
</dbReference>
<dbReference type="InterPro" id="IPR007235">
    <property type="entry name" value="Glyco_trans_28_C"/>
</dbReference>
<evidence type="ECO:0000256" key="5">
    <source>
        <dbReference type="ARBA" id="ARBA00022960"/>
    </source>
</evidence>
<comment type="catalytic activity">
    <reaction evidence="10">
        <text>di-trans,octa-cis-undecaprenyl diphospho-N-acetyl-alpha-D-muramoyl-L-alanyl-D-glutamyl-meso-2,6-diaminopimeloyl-D-alanyl-D-alanine + UDP-N-acetyl-alpha-D-glucosamine = di-trans,octa-cis-undecaprenyl diphospho-[N-acetyl-alpha-D-glucosaminyl-(1-&gt;4)]-N-acetyl-alpha-D-muramoyl-L-alanyl-D-glutamyl-meso-2,6-diaminopimeloyl-D-alanyl-D-alanine + UDP + H(+)</text>
        <dbReference type="Rhea" id="RHEA:31227"/>
        <dbReference type="ChEBI" id="CHEBI:15378"/>
        <dbReference type="ChEBI" id="CHEBI:57705"/>
        <dbReference type="ChEBI" id="CHEBI:58223"/>
        <dbReference type="ChEBI" id="CHEBI:61387"/>
        <dbReference type="ChEBI" id="CHEBI:61388"/>
        <dbReference type="EC" id="2.4.1.227"/>
    </reaction>
</comment>
<evidence type="ECO:0000256" key="8">
    <source>
        <dbReference type="ARBA" id="ARBA00023306"/>
    </source>
</evidence>
<evidence type="ECO:0000256" key="9">
    <source>
        <dbReference type="ARBA" id="ARBA00023316"/>
    </source>
</evidence>
<comment type="similarity">
    <text evidence="10">Belongs to the glycosyltransferase 28 family. MurG subfamily.</text>
</comment>
<evidence type="ECO:0000256" key="10">
    <source>
        <dbReference type="HAMAP-Rule" id="MF_00033"/>
    </source>
</evidence>
<evidence type="ECO:0000256" key="2">
    <source>
        <dbReference type="ARBA" id="ARBA00022618"/>
    </source>
</evidence>
<feature type="binding site" evidence="10">
    <location>
        <begin position="24"/>
        <end position="26"/>
    </location>
    <ligand>
        <name>UDP-N-acetyl-alpha-D-glucosamine</name>
        <dbReference type="ChEBI" id="CHEBI:57705"/>
    </ligand>
</feature>
<keyword evidence="5 10" id="KW-0133">Cell shape</keyword>
<keyword evidence="14" id="KW-1185">Reference proteome</keyword>
<dbReference type="Gene3D" id="3.40.50.2000">
    <property type="entry name" value="Glycogen Phosphorylase B"/>
    <property type="match status" value="2"/>
</dbReference>
<feature type="binding site" evidence="10">
    <location>
        <position position="138"/>
    </location>
    <ligand>
        <name>UDP-N-acetyl-alpha-D-glucosamine</name>
        <dbReference type="ChEBI" id="CHEBI:57705"/>
    </ligand>
</feature>
<evidence type="ECO:0000256" key="6">
    <source>
        <dbReference type="ARBA" id="ARBA00022984"/>
    </source>
</evidence>
<dbReference type="HAMAP" id="MF_00033">
    <property type="entry name" value="MurG"/>
    <property type="match status" value="1"/>
</dbReference>
<keyword evidence="3 10" id="KW-0328">Glycosyltransferase</keyword>